<evidence type="ECO:0000313" key="10">
    <source>
        <dbReference type="Proteomes" id="UP000243333"/>
    </source>
</evidence>
<dbReference type="InterPro" id="IPR015424">
    <property type="entry name" value="PyrdxlP-dep_Trfase"/>
</dbReference>
<evidence type="ECO:0000256" key="7">
    <source>
        <dbReference type="RuleBase" id="RU004504"/>
    </source>
</evidence>
<organism evidence="9 10">
    <name type="scientific">Sporolituus thermophilus DSM 23256</name>
    <dbReference type="NCBI Taxonomy" id="1123285"/>
    <lineage>
        <taxon>Bacteria</taxon>
        <taxon>Bacillati</taxon>
        <taxon>Bacillota</taxon>
        <taxon>Negativicutes</taxon>
        <taxon>Selenomonadales</taxon>
        <taxon>Sporomusaceae</taxon>
        <taxon>Sporolituus</taxon>
    </lineage>
</organism>
<dbReference type="Gene3D" id="3.40.640.10">
    <property type="entry name" value="Type I PLP-dependent aspartate aminotransferase-like (Major domain)"/>
    <property type="match status" value="1"/>
</dbReference>
<dbReference type="GO" id="GO:0006534">
    <property type="term" value="P:cysteine metabolic process"/>
    <property type="evidence" value="ECO:0007669"/>
    <property type="project" value="InterPro"/>
</dbReference>
<dbReference type="GO" id="GO:0030170">
    <property type="term" value="F:pyridoxal phosphate binding"/>
    <property type="evidence" value="ECO:0007669"/>
    <property type="project" value="InterPro"/>
</dbReference>
<comment type="similarity">
    <text evidence="2">Belongs to the class-V pyridoxal-phosphate-dependent aminotransferase family. Csd subfamily.</text>
</comment>
<sequence>MPIYLDNAATSWPKDPAVLAAMAEYLAAAGGNPGRSGHTMSAAAARIVFDARENIARLFFCAAPERVIFTKNATEALNMVLFGCLKPGDHVITTSMEHNAVMRPLRRLEKDGVHLTVVPCDSTGQLEPQAVRRAITPRTRLVVMTHASNVAGTIMPIAEVGRITREAGVLFAVDAAQTAGSEEINVADDNIDFLAFTGHKGLGGPQGTGGLVIGEGVELPPLIYGGTGSLSESEYQPDFLPDKLESGTLNAVGIAGLGAAVAKLNAGDLDGIRWHKRELMAKLIAGLQDIRGITIYGARTPAHNAGVISINMAGMVCSEVGLVLDRVFGIMTRTGLHCAPAAHKTLGTFPQGTVRLSVGPFTTAAEIDQTLNALSQIAEKVRCGL</sequence>
<evidence type="ECO:0000256" key="2">
    <source>
        <dbReference type="ARBA" id="ARBA00010447"/>
    </source>
</evidence>
<dbReference type="InterPro" id="IPR015422">
    <property type="entry name" value="PyrdxlP-dep_Trfase_small"/>
</dbReference>
<dbReference type="Pfam" id="PF00266">
    <property type="entry name" value="Aminotran_5"/>
    <property type="match status" value="1"/>
</dbReference>
<feature type="domain" description="Aminotransferase class V" evidence="8">
    <location>
        <begin position="3"/>
        <end position="369"/>
    </location>
</feature>
<evidence type="ECO:0000256" key="4">
    <source>
        <dbReference type="ARBA" id="ARBA00022679"/>
    </source>
</evidence>
<gene>
    <name evidence="9" type="ORF">SAMN05660235_02100</name>
</gene>
<dbReference type="NCBIfam" id="TIGR01977">
    <property type="entry name" value="am_tr_V_EF2568"/>
    <property type="match status" value="1"/>
</dbReference>
<dbReference type="PIRSF" id="PIRSF005572">
    <property type="entry name" value="NifS"/>
    <property type="match status" value="1"/>
</dbReference>
<evidence type="ECO:0000256" key="3">
    <source>
        <dbReference type="ARBA" id="ARBA00012239"/>
    </source>
</evidence>
<dbReference type="SUPFAM" id="SSF53383">
    <property type="entry name" value="PLP-dependent transferases"/>
    <property type="match status" value="1"/>
</dbReference>
<reference evidence="10" key="1">
    <citation type="submission" date="2016-10" db="EMBL/GenBank/DDBJ databases">
        <authorList>
            <person name="Varghese N."/>
            <person name="Submissions S."/>
        </authorList>
    </citation>
    <scope>NUCLEOTIDE SEQUENCE [LARGE SCALE GENOMIC DNA]</scope>
    <source>
        <strain evidence="10">DSM 23256</strain>
    </source>
</reference>
<proteinExistence type="inferred from homology"/>
<dbReference type="CDD" id="cd06453">
    <property type="entry name" value="SufS_like"/>
    <property type="match status" value="1"/>
</dbReference>
<accession>A0A1G7MCS1</accession>
<dbReference type="EC" id="2.8.1.7" evidence="3"/>
<dbReference type="InterPro" id="IPR020578">
    <property type="entry name" value="Aminotrans_V_PyrdxlP_BS"/>
</dbReference>
<dbReference type="PANTHER" id="PTHR43586">
    <property type="entry name" value="CYSTEINE DESULFURASE"/>
    <property type="match status" value="1"/>
</dbReference>
<evidence type="ECO:0000313" key="9">
    <source>
        <dbReference type="EMBL" id="SDF59404.1"/>
    </source>
</evidence>
<name>A0A1G7MCS1_9FIRM</name>
<dbReference type="InterPro" id="IPR010969">
    <property type="entry name" value="Cys_dSase-rel_unknwn_funct"/>
</dbReference>
<evidence type="ECO:0000256" key="1">
    <source>
        <dbReference type="ARBA" id="ARBA00001933"/>
    </source>
</evidence>
<dbReference type="STRING" id="1123285.SAMN05660235_02100"/>
<keyword evidence="5" id="KW-0663">Pyridoxal phosphate</keyword>
<dbReference type="OrthoDB" id="9810913at2"/>
<dbReference type="Gene3D" id="3.90.1150.10">
    <property type="entry name" value="Aspartate Aminotransferase, domain 1"/>
    <property type="match status" value="1"/>
</dbReference>
<evidence type="ECO:0000259" key="8">
    <source>
        <dbReference type="Pfam" id="PF00266"/>
    </source>
</evidence>
<keyword evidence="10" id="KW-1185">Reference proteome</keyword>
<dbReference type="Proteomes" id="UP000243333">
    <property type="component" value="Unassembled WGS sequence"/>
</dbReference>
<dbReference type="AlphaFoldDB" id="A0A1G7MCS1"/>
<protein>
    <recommendedName>
        <fullName evidence="3">cysteine desulfurase</fullName>
        <ecNumber evidence="3">2.8.1.7</ecNumber>
    </recommendedName>
</protein>
<dbReference type="EMBL" id="FNBU01000016">
    <property type="protein sequence ID" value="SDF59404.1"/>
    <property type="molecule type" value="Genomic_DNA"/>
</dbReference>
<dbReference type="InterPro" id="IPR000192">
    <property type="entry name" value="Aminotrans_V_dom"/>
</dbReference>
<comment type="cofactor">
    <cofactor evidence="1 7">
        <name>pyridoxal 5'-phosphate</name>
        <dbReference type="ChEBI" id="CHEBI:597326"/>
    </cofactor>
</comment>
<dbReference type="PANTHER" id="PTHR43586:SF4">
    <property type="entry name" value="ISOPENICILLIN N EPIMERASE"/>
    <property type="match status" value="1"/>
</dbReference>
<dbReference type="PROSITE" id="PS00595">
    <property type="entry name" value="AA_TRANSFER_CLASS_5"/>
    <property type="match status" value="1"/>
</dbReference>
<dbReference type="InterPro" id="IPR015421">
    <property type="entry name" value="PyrdxlP-dep_Trfase_major"/>
</dbReference>
<comment type="catalytic activity">
    <reaction evidence="6">
        <text>(sulfur carrier)-H + L-cysteine = (sulfur carrier)-SH + L-alanine</text>
        <dbReference type="Rhea" id="RHEA:43892"/>
        <dbReference type="Rhea" id="RHEA-COMP:14737"/>
        <dbReference type="Rhea" id="RHEA-COMP:14739"/>
        <dbReference type="ChEBI" id="CHEBI:29917"/>
        <dbReference type="ChEBI" id="CHEBI:35235"/>
        <dbReference type="ChEBI" id="CHEBI:57972"/>
        <dbReference type="ChEBI" id="CHEBI:64428"/>
        <dbReference type="EC" id="2.8.1.7"/>
    </reaction>
</comment>
<evidence type="ECO:0000256" key="5">
    <source>
        <dbReference type="ARBA" id="ARBA00022898"/>
    </source>
</evidence>
<keyword evidence="4" id="KW-0808">Transferase</keyword>
<dbReference type="GO" id="GO:0031071">
    <property type="term" value="F:cysteine desulfurase activity"/>
    <property type="evidence" value="ECO:0007669"/>
    <property type="project" value="UniProtKB-EC"/>
</dbReference>
<dbReference type="InterPro" id="IPR010970">
    <property type="entry name" value="Cys_dSase_SufS"/>
</dbReference>
<dbReference type="InterPro" id="IPR016454">
    <property type="entry name" value="Cysteine_dSase"/>
</dbReference>
<evidence type="ECO:0000256" key="6">
    <source>
        <dbReference type="ARBA" id="ARBA00050776"/>
    </source>
</evidence>
<dbReference type="RefSeq" id="WP_093690640.1">
    <property type="nucleotide sequence ID" value="NZ_FNBU01000016.1"/>
</dbReference>